<evidence type="ECO:0000259" key="9">
    <source>
        <dbReference type="PROSITE" id="PS50914"/>
    </source>
</evidence>
<dbReference type="InterPro" id="IPR023408">
    <property type="entry name" value="MscS_beta-dom_sf"/>
</dbReference>
<dbReference type="RefSeq" id="WP_289163488.1">
    <property type="nucleotide sequence ID" value="NZ_JASZZN010000007.1"/>
</dbReference>
<dbReference type="InterPro" id="IPR045275">
    <property type="entry name" value="MscS_archaea/bacteria_type"/>
</dbReference>
<accession>A0ABT7PHF6</accession>
<comment type="caution">
    <text evidence="10">The sequence shown here is derived from an EMBL/GenBank/DDBJ whole genome shotgun (WGS) entry which is preliminary data.</text>
</comment>
<evidence type="ECO:0000256" key="6">
    <source>
        <dbReference type="ARBA" id="ARBA00023136"/>
    </source>
</evidence>
<gene>
    <name evidence="10" type="ORF">QTN89_10805</name>
</gene>
<dbReference type="InterPro" id="IPR010920">
    <property type="entry name" value="LSM_dom_sf"/>
</dbReference>
<evidence type="ECO:0000313" key="11">
    <source>
        <dbReference type="Proteomes" id="UP001239462"/>
    </source>
</evidence>
<reference evidence="10 11" key="1">
    <citation type="submission" date="2023-06" db="EMBL/GenBank/DDBJ databases">
        <title>Roseiconus lacunae JC819 isolated from Gulf of Mannar region, Tamil Nadu.</title>
        <authorList>
            <person name="Pk S."/>
            <person name="Ch S."/>
            <person name="Ch V.R."/>
        </authorList>
    </citation>
    <scope>NUCLEOTIDE SEQUENCE [LARGE SCALE GENOMIC DNA]</scope>
    <source>
        <strain evidence="10 11">JC819</strain>
    </source>
</reference>
<dbReference type="Pfam" id="PF04972">
    <property type="entry name" value="BON"/>
    <property type="match status" value="1"/>
</dbReference>
<dbReference type="Pfam" id="PF21082">
    <property type="entry name" value="MS_channel_3rd"/>
    <property type="match status" value="1"/>
</dbReference>
<dbReference type="Gene3D" id="1.10.287.1260">
    <property type="match status" value="1"/>
</dbReference>
<dbReference type="PANTHER" id="PTHR30221:SF1">
    <property type="entry name" value="SMALL-CONDUCTANCE MECHANOSENSITIVE CHANNEL"/>
    <property type="match status" value="1"/>
</dbReference>
<dbReference type="InterPro" id="IPR049278">
    <property type="entry name" value="MS_channel_C"/>
</dbReference>
<dbReference type="PROSITE" id="PS50914">
    <property type="entry name" value="BON"/>
    <property type="match status" value="1"/>
</dbReference>
<dbReference type="PANTHER" id="PTHR30221">
    <property type="entry name" value="SMALL-CONDUCTANCE MECHANOSENSITIVE CHANNEL"/>
    <property type="match status" value="1"/>
</dbReference>
<evidence type="ECO:0000256" key="3">
    <source>
        <dbReference type="ARBA" id="ARBA00022475"/>
    </source>
</evidence>
<organism evidence="10 11">
    <name type="scientific">Roseiconus lacunae</name>
    <dbReference type="NCBI Taxonomy" id="2605694"/>
    <lineage>
        <taxon>Bacteria</taxon>
        <taxon>Pseudomonadati</taxon>
        <taxon>Planctomycetota</taxon>
        <taxon>Planctomycetia</taxon>
        <taxon>Pirellulales</taxon>
        <taxon>Pirellulaceae</taxon>
        <taxon>Roseiconus</taxon>
    </lineage>
</organism>
<feature type="transmembrane region" description="Helical" evidence="8">
    <location>
        <begin position="173"/>
        <end position="189"/>
    </location>
</feature>
<evidence type="ECO:0000256" key="4">
    <source>
        <dbReference type="ARBA" id="ARBA00022692"/>
    </source>
</evidence>
<dbReference type="Gene3D" id="3.30.70.100">
    <property type="match status" value="1"/>
</dbReference>
<evidence type="ECO:0000256" key="8">
    <source>
        <dbReference type="SAM" id="Phobius"/>
    </source>
</evidence>
<feature type="compositionally biased region" description="Basic and acidic residues" evidence="7">
    <location>
        <begin position="476"/>
        <end position="490"/>
    </location>
</feature>
<keyword evidence="5 8" id="KW-1133">Transmembrane helix</keyword>
<feature type="domain" description="BON" evidence="9">
    <location>
        <begin position="84"/>
        <end position="150"/>
    </location>
</feature>
<feature type="transmembrane region" description="Helical" evidence="8">
    <location>
        <begin position="238"/>
        <end position="259"/>
    </location>
</feature>
<evidence type="ECO:0000256" key="5">
    <source>
        <dbReference type="ARBA" id="ARBA00022989"/>
    </source>
</evidence>
<sequence>MDRCFPILSRFAFVFWIASRRCWIPVGCLSIFAVSIAPLSAQDVVADPSGEREPASVTDEGDSESSEEVDVQVADEVNVEPVNSDERIESRLQEIFEATGWFVNPQVNVDRGVAFLEGVADNKTHLGWAEATAMKTSDVVAVVNQIKVAQPPLWNFTPAVRSLRQLGQESIEALPLVLIAIFIGVISYYSARGSARAARYLARNRIDSTLLRQVFGNVIGVLLFIVGVYVALRVSGLTRLAVTLLGGTGLVGLALGFAFRDIAENYLASILISLNHPFRVGDLIEVEGAKGFVRKVTTRGTILNTLDGNQIQMPNSTVYKGKITNFTATPLSRRDFLVGIGFDDPIAEAQEIVMDVLANHVAVVDDPAPIVIVESLGSATINLRVYYWFNQAERSPLKVSSSVIRLVKQRLTDAKITMPDEARELVFPQGVPVQMLDHKSNAALTERTLDRSSPTPKSKGSPSGATTEPSQSVGEGDLRNEQEEVMRATEDDAIVADEANLIG</sequence>
<evidence type="ECO:0000313" key="10">
    <source>
        <dbReference type="EMBL" id="MDM4015922.1"/>
    </source>
</evidence>
<feature type="region of interest" description="Disordered" evidence="7">
    <location>
        <begin position="444"/>
        <end position="503"/>
    </location>
</feature>
<name>A0ABT7PHF6_9BACT</name>
<dbReference type="EMBL" id="JASZZN010000007">
    <property type="protein sequence ID" value="MDM4015922.1"/>
    <property type="molecule type" value="Genomic_DNA"/>
</dbReference>
<keyword evidence="4 8" id="KW-0812">Transmembrane</keyword>
<proteinExistence type="inferred from homology"/>
<evidence type="ECO:0000256" key="1">
    <source>
        <dbReference type="ARBA" id="ARBA00004651"/>
    </source>
</evidence>
<evidence type="ECO:0000256" key="2">
    <source>
        <dbReference type="ARBA" id="ARBA00008017"/>
    </source>
</evidence>
<dbReference type="SUPFAM" id="SSF50182">
    <property type="entry name" value="Sm-like ribonucleoproteins"/>
    <property type="match status" value="1"/>
</dbReference>
<keyword evidence="11" id="KW-1185">Reference proteome</keyword>
<dbReference type="SUPFAM" id="SSF82689">
    <property type="entry name" value="Mechanosensitive channel protein MscS (YggB), C-terminal domain"/>
    <property type="match status" value="1"/>
</dbReference>
<comment type="subcellular location">
    <subcellularLocation>
        <location evidence="1">Cell membrane</location>
        <topology evidence="1">Multi-pass membrane protein</topology>
    </subcellularLocation>
</comment>
<keyword evidence="3" id="KW-1003">Cell membrane</keyword>
<dbReference type="Gene3D" id="2.30.30.60">
    <property type="match status" value="1"/>
</dbReference>
<dbReference type="Proteomes" id="UP001239462">
    <property type="component" value="Unassembled WGS sequence"/>
</dbReference>
<feature type="compositionally biased region" description="Acidic residues" evidence="7">
    <location>
        <begin position="59"/>
        <end position="70"/>
    </location>
</feature>
<keyword evidence="6 8" id="KW-0472">Membrane</keyword>
<dbReference type="InterPro" id="IPR006685">
    <property type="entry name" value="MscS_channel_2nd"/>
</dbReference>
<feature type="region of interest" description="Disordered" evidence="7">
    <location>
        <begin position="45"/>
        <end position="71"/>
    </location>
</feature>
<feature type="compositionally biased region" description="Low complexity" evidence="7">
    <location>
        <begin position="452"/>
        <end position="464"/>
    </location>
</feature>
<protein>
    <submittedName>
        <fullName evidence="10">Mechanosensitive ion channel family protein</fullName>
    </submittedName>
</protein>
<dbReference type="InterPro" id="IPR011066">
    <property type="entry name" value="MscS_channel_C_sf"/>
</dbReference>
<dbReference type="InterPro" id="IPR007055">
    <property type="entry name" value="BON_dom"/>
</dbReference>
<dbReference type="Pfam" id="PF00924">
    <property type="entry name" value="MS_channel_2nd"/>
    <property type="match status" value="1"/>
</dbReference>
<feature type="transmembrane region" description="Helical" evidence="8">
    <location>
        <begin position="210"/>
        <end position="232"/>
    </location>
</feature>
<evidence type="ECO:0000256" key="7">
    <source>
        <dbReference type="SAM" id="MobiDB-lite"/>
    </source>
</evidence>
<comment type="similarity">
    <text evidence="2">Belongs to the MscS (TC 1.A.23) family.</text>
</comment>